<organism evidence="2 3">
    <name type="scientific">Candidatus Methylumidiphilus alinenensis</name>
    <dbReference type="NCBI Taxonomy" id="2202197"/>
    <lineage>
        <taxon>Bacteria</taxon>
        <taxon>Pseudomonadati</taxon>
        <taxon>Pseudomonadota</taxon>
        <taxon>Gammaproteobacteria</taxon>
        <taxon>Methylococcales</taxon>
        <taxon>Candidatus Methylumidiphilus</taxon>
    </lineage>
</organism>
<sequence length="162" mass="18614">MKKLLLSILALFLLVEEWLWDMLTAFGRRLVVWLHLAVFEHWLSKATPKVAMTALLLPVLLILPVKFVGLLLFAHGRIVQGIALLIAAKLFATLLISRMFAITRPQLLTFAWFSHLYSTVTRWLNWAHVRIRATWVYQQATRLKQAGKAKLAAWLRDGRTDG</sequence>
<evidence type="ECO:0000313" key="2">
    <source>
        <dbReference type="EMBL" id="PZN78051.1"/>
    </source>
</evidence>
<comment type="caution">
    <text evidence="2">The sequence shown here is derived from an EMBL/GenBank/DDBJ whole genome shotgun (WGS) entry which is preliminary data.</text>
</comment>
<protein>
    <recommendedName>
        <fullName evidence="4">Transmembrane protein</fullName>
    </recommendedName>
</protein>
<keyword evidence="1" id="KW-1133">Transmembrane helix</keyword>
<dbReference type="AlphaFoldDB" id="A0A2W4R1C9"/>
<feature type="transmembrane region" description="Helical" evidence="1">
    <location>
        <begin position="51"/>
        <end position="74"/>
    </location>
</feature>
<feature type="transmembrane region" description="Helical" evidence="1">
    <location>
        <begin position="81"/>
        <end position="101"/>
    </location>
</feature>
<reference evidence="2 3" key="1">
    <citation type="journal article" date="2018" name="Aquat. Microb. Ecol.">
        <title>Gammaproteobacterial methanotrophs dominate.</title>
        <authorList>
            <person name="Rissanen A.J."/>
            <person name="Saarenheimo J."/>
            <person name="Tiirola M."/>
            <person name="Peura S."/>
            <person name="Aalto S.L."/>
            <person name="Karvinen A."/>
            <person name="Nykanen H."/>
        </authorList>
    </citation>
    <scope>NUCLEOTIDE SEQUENCE [LARGE SCALE GENOMIC DNA]</scope>
    <source>
        <strain evidence="2">AMbin10</strain>
    </source>
</reference>
<accession>A0A2W4R1C9</accession>
<dbReference type="Proteomes" id="UP000249396">
    <property type="component" value="Unassembled WGS sequence"/>
</dbReference>
<keyword evidence="1" id="KW-0472">Membrane</keyword>
<gene>
    <name evidence="2" type="ORF">DM484_13550</name>
</gene>
<dbReference type="EMBL" id="QJPH01000325">
    <property type="protein sequence ID" value="PZN78051.1"/>
    <property type="molecule type" value="Genomic_DNA"/>
</dbReference>
<name>A0A2W4R1C9_9GAMM</name>
<evidence type="ECO:0000313" key="3">
    <source>
        <dbReference type="Proteomes" id="UP000249396"/>
    </source>
</evidence>
<keyword evidence="1" id="KW-0812">Transmembrane</keyword>
<proteinExistence type="predicted"/>
<evidence type="ECO:0008006" key="4">
    <source>
        <dbReference type="Google" id="ProtNLM"/>
    </source>
</evidence>
<evidence type="ECO:0000256" key="1">
    <source>
        <dbReference type="SAM" id="Phobius"/>
    </source>
</evidence>